<keyword evidence="6 8" id="KW-0460">Magnesium</keyword>
<comment type="function">
    <text evidence="8">Toxic component of a toxin-antitoxin (TA) system. An RNase.</text>
</comment>
<proteinExistence type="inferred from homology"/>
<evidence type="ECO:0000313" key="11">
    <source>
        <dbReference type="Proteomes" id="UP001304671"/>
    </source>
</evidence>
<evidence type="ECO:0000256" key="1">
    <source>
        <dbReference type="ARBA" id="ARBA00001946"/>
    </source>
</evidence>
<feature type="domain" description="PIN" evidence="9">
    <location>
        <begin position="2"/>
        <end position="119"/>
    </location>
</feature>
<feature type="binding site" evidence="8">
    <location>
        <position position="93"/>
    </location>
    <ligand>
        <name>Mg(2+)</name>
        <dbReference type="ChEBI" id="CHEBI:18420"/>
    </ligand>
</feature>
<name>A0ABU5QK48_9BACT</name>
<keyword evidence="3 8" id="KW-0540">Nuclease</keyword>
<evidence type="ECO:0000256" key="8">
    <source>
        <dbReference type="HAMAP-Rule" id="MF_00265"/>
    </source>
</evidence>
<accession>A0ABU5QK48</accession>
<evidence type="ECO:0000256" key="7">
    <source>
        <dbReference type="ARBA" id="ARBA00038093"/>
    </source>
</evidence>
<dbReference type="PANTHER" id="PTHR33653">
    <property type="entry name" value="RIBONUCLEASE VAPC2"/>
    <property type="match status" value="1"/>
</dbReference>
<dbReference type="InterPro" id="IPR002716">
    <property type="entry name" value="PIN_dom"/>
</dbReference>
<dbReference type="HAMAP" id="MF_00265">
    <property type="entry name" value="VapC_Nob1"/>
    <property type="match status" value="1"/>
</dbReference>
<dbReference type="RefSeq" id="WP_323247786.1">
    <property type="nucleotide sequence ID" value="NZ_JAYFUL010000007.1"/>
</dbReference>
<comment type="caution">
    <text evidence="10">The sequence shown here is derived from an EMBL/GenBank/DDBJ whole genome shotgun (WGS) entry which is preliminary data.</text>
</comment>
<dbReference type="EMBL" id="JAYFUL010000007">
    <property type="protein sequence ID" value="MEA5257422.1"/>
    <property type="molecule type" value="Genomic_DNA"/>
</dbReference>
<dbReference type="PANTHER" id="PTHR33653:SF1">
    <property type="entry name" value="RIBONUCLEASE VAPC2"/>
    <property type="match status" value="1"/>
</dbReference>
<evidence type="ECO:0000256" key="3">
    <source>
        <dbReference type="ARBA" id="ARBA00022722"/>
    </source>
</evidence>
<evidence type="ECO:0000256" key="6">
    <source>
        <dbReference type="ARBA" id="ARBA00022842"/>
    </source>
</evidence>
<dbReference type="InterPro" id="IPR022907">
    <property type="entry name" value="VapC_family"/>
</dbReference>
<dbReference type="EC" id="3.1.-.-" evidence="8"/>
<sequence>MILIDTSILIDYFRKQHKSKTLLFKLFSENESLAISVITKYELLIGSNQQQDLFWEFLLQKLTVISLDEAIIDETISIKKELKVKNNEIGLADMIIAATARFNDFELATLNINHFNKVNRLRIVRM</sequence>
<keyword evidence="11" id="KW-1185">Reference proteome</keyword>
<dbReference type="Pfam" id="PF01850">
    <property type="entry name" value="PIN"/>
    <property type="match status" value="1"/>
</dbReference>
<dbReference type="SUPFAM" id="SSF88723">
    <property type="entry name" value="PIN domain-like"/>
    <property type="match status" value="1"/>
</dbReference>
<evidence type="ECO:0000313" key="10">
    <source>
        <dbReference type="EMBL" id="MEA5257422.1"/>
    </source>
</evidence>
<dbReference type="InterPro" id="IPR050556">
    <property type="entry name" value="Type_II_TA_system_RNase"/>
</dbReference>
<organism evidence="10 11">
    <name type="scientific">Arcicella aquatica</name>
    <dbReference type="NCBI Taxonomy" id="217141"/>
    <lineage>
        <taxon>Bacteria</taxon>
        <taxon>Pseudomonadati</taxon>
        <taxon>Bacteroidota</taxon>
        <taxon>Cytophagia</taxon>
        <taxon>Cytophagales</taxon>
        <taxon>Flectobacillaceae</taxon>
        <taxon>Arcicella</taxon>
    </lineage>
</organism>
<gene>
    <name evidence="8" type="primary">vapC</name>
    <name evidence="10" type="ORF">VB264_06485</name>
</gene>
<keyword evidence="2 8" id="KW-1277">Toxin-antitoxin system</keyword>
<dbReference type="InterPro" id="IPR029060">
    <property type="entry name" value="PIN-like_dom_sf"/>
</dbReference>
<dbReference type="CDD" id="cd09881">
    <property type="entry name" value="PIN_VapC4-5_FitB-like"/>
    <property type="match status" value="1"/>
</dbReference>
<feature type="binding site" evidence="8">
    <location>
        <position position="5"/>
    </location>
    <ligand>
        <name>Mg(2+)</name>
        <dbReference type="ChEBI" id="CHEBI:18420"/>
    </ligand>
</feature>
<evidence type="ECO:0000256" key="5">
    <source>
        <dbReference type="ARBA" id="ARBA00022801"/>
    </source>
</evidence>
<comment type="cofactor">
    <cofactor evidence="1 8">
        <name>Mg(2+)</name>
        <dbReference type="ChEBI" id="CHEBI:18420"/>
    </cofactor>
</comment>
<comment type="similarity">
    <text evidence="7 8">Belongs to the PINc/VapC protein family.</text>
</comment>
<protein>
    <recommendedName>
        <fullName evidence="8">Ribonuclease VapC</fullName>
        <shortName evidence="8">RNase VapC</shortName>
        <ecNumber evidence="8">3.1.-.-</ecNumber>
    </recommendedName>
    <alternativeName>
        <fullName evidence="8">Toxin VapC</fullName>
    </alternativeName>
</protein>
<keyword evidence="8" id="KW-0800">Toxin</keyword>
<evidence type="ECO:0000256" key="2">
    <source>
        <dbReference type="ARBA" id="ARBA00022649"/>
    </source>
</evidence>
<dbReference type="Proteomes" id="UP001304671">
    <property type="component" value="Unassembled WGS sequence"/>
</dbReference>
<dbReference type="Gene3D" id="3.40.50.1010">
    <property type="entry name" value="5'-nuclease"/>
    <property type="match status" value="1"/>
</dbReference>
<reference evidence="10 11" key="1">
    <citation type="submission" date="2023-12" db="EMBL/GenBank/DDBJ databases">
        <title>Novel species of the genus Arcicella isolated from rivers.</title>
        <authorList>
            <person name="Lu H."/>
        </authorList>
    </citation>
    <scope>NUCLEOTIDE SEQUENCE [LARGE SCALE GENOMIC DNA]</scope>
    <source>
        <strain evidence="10 11">LMG 21963</strain>
    </source>
</reference>
<evidence type="ECO:0000256" key="4">
    <source>
        <dbReference type="ARBA" id="ARBA00022723"/>
    </source>
</evidence>
<evidence type="ECO:0000259" key="9">
    <source>
        <dbReference type="Pfam" id="PF01850"/>
    </source>
</evidence>
<keyword evidence="5 8" id="KW-0378">Hydrolase</keyword>
<keyword evidence="4 8" id="KW-0479">Metal-binding</keyword>